<evidence type="ECO:0000256" key="4">
    <source>
        <dbReference type="ARBA" id="ARBA00023284"/>
    </source>
</evidence>
<dbReference type="PANTHER" id="PTHR42852">
    <property type="entry name" value="THIOL:DISULFIDE INTERCHANGE PROTEIN DSBE"/>
    <property type="match status" value="1"/>
</dbReference>
<keyword evidence="3" id="KW-1015">Disulfide bond</keyword>
<comment type="caution">
    <text evidence="7">The sequence shown here is derived from an EMBL/GenBank/DDBJ whole genome shotgun (WGS) entry which is preliminary data.</text>
</comment>
<name>A0A5C6CUM0_9BACT</name>
<comment type="subcellular location">
    <subcellularLocation>
        <location evidence="1">Cell envelope</location>
    </subcellularLocation>
</comment>
<dbReference type="Gene3D" id="3.40.30.10">
    <property type="entry name" value="Glutaredoxin"/>
    <property type="match status" value="1"/>
</dbReference>
<keyword evidence="8" id="KW-1185">Reference proteome</keyword>
<dbReference type="PANTHER" id="PTHR42852:SF6">
    <property type="entry name" value="THIOL:DISULFIDE INTERCHANGE PROTEIN DSBE"/>
    <property type="match status" value="1"/>
</dbReference>
<evidence type="ECO:0000256" key="1">
    <source>
        <dbReference type="ARBA" id="ARBA00004196"/>
    </source>
</evidence>
<dbReference type="InterPro" id="IPR012336">
    <property type="entry name" value="Thioredoxin-like_fold"/>
</dbReference>
<dbReference type="OrthoDB" id="226878at2"/>
<reference evidence="7 8" key="1">
    <citation type="submission" date="2019-02" db="EMBL/GenBank/DDBJ databases">
        <title>Deep-cultivation of Planctomycetes and their phenomic and genomic characterization uncovers novel biology.</title>
        <authorList>
            <person name="Wiegand S."/>
            <person name="Jogler M."/>
            <person name="Boedeker C."/>
            <person name="Pinto D."/>
            <person name="Vollmers J."/>
            <person name="Rivas-Marin E."/>
            <person name="Kohn T."/>
            <person name="Peeters S.H."/>
            <person name="Heuer A."/>
            <person name="Rast P."/>
            <person name="Oberbeckmann S."/>
            <person name="Bunk B."/>
            <person name="Jeske O."/>
            <person name="Meyerdierks A."/>
            <person name="Storesund J.E."/>
            <person name="Kallscheuer N."/>
            <person name="Luecker S."/>
            <person name="Lage O.M."/>
            <person name="Pohl T."/>
            <person name="Merkel B.J."/>
            <person name="Hornburger P."/>
            <person name="Mueller R.-W."/>
            <person name="Bruemmer F."/>
            <person name="Labrenz M."/>
            <person name="Spormann A.M."/>
            <person name="Op Den Camp H."/>
            <person name="Overmann J."/>
            <person name="Amann R."/>
            <person name="Jetten M.S.M."/>
            <person name="Mascher T."/>
            <person name="Medema M.H."/>
            <person name="Devos D.P."/>
            <person name="Kaster A.-K."/>
            <person name="Ovreas L."/>
            <person name="Rohde M."/>
            <person name="Galperin M.Y."/>
            <person name="Jogler C."/>
        </authorList>
    </citation>
    <scope>NUCLEOTIDE SEQUENCE [LARGE SCALE GENOMIC DNA]</scope>
    <source>
        <strain evidence="7 8">Pla52o</strain>
    </source>
</reference>
<feature type="domain" description="Thioredoxin-like fold" evidence="6">
    <location>
        <begin position="455"/>
        <end position="551"/>
    </location>
</feature>
<dbReference type="CDD" id="cd02966">
    <property type="entry name" value="TlpA_like_family"/>
    <property type="match status" value="1"/>
</dbReference>
<gene>
    <name evidence="7" type="ORF">Pla52o_05990</name>
</gene>
<keyword evidence="2" id="KW-0201">Cytochrome c-type biogenesis</keyword>
<dbReference type="SUPFAM" id="SSF52833">
    <property type="entry name" value="Thioredoxin-like"/>
    <property type="match status" value="1"/>
</dbReference>
<organism evidence="7 8">
    <name type="scientific">Novipirellula galeiformis</name>
    <dbReference type="NCBI Taxonomy" id="2528004"/>
    <lineage>
        <taxon>Bacteria</taxon>
        <taxon>Pseudomonadati</taxon>
        <taxon>Planctomycetota</taxon>
        <taxon>Planctomycetia</taxon>
        <taxon>Pirellulales</taxon>
        <taxon>Pirellulaceae</taxon>
        <taxon>Novipirellula</taxon>
    </lineage>
</organism>
<proteinExistence type="predicted"/>
<dbReference type="Proteomes" id="UP000316304">
    <property type="component" value="Unassembled WGS sequence"/>
</dbReference>
<evidence type="ECO:0000313" key="7">
    <source>
        <dbReference type="EMBL" id="TWU26746.1"/>
    </source>
</evidence>
<dbReference type="AlphaFoldDB" id="A0A5C6CUM0"/>
<feature type="region of interest" description="Disordered" evidence="5">
    <location>
        <begin position="62"/>
        <end position="107"/>
    </location>
</feature>
<evidence type="ECO:0000256" key="5">
    <source>
        <dbReference type="SAM" id="MobiDB-lite"/>
    </source>
</evidence>
<sequence length="570" mass="61069">MPSLLWPLSFLSGFPTRTIRLSFQWTVWLSLSCLVALLSGCGKSDTTNPSDAGADAKLPLAVPTETDPQAPSSLTPLPPTSGQPAQGPDAAVGGQAMSSPQADVPAHNVPAQAPAMLPLAEPESVIDAPDSKRRQLRADLSPQELRDFLADADRTMQAIANGTAGIQDPKEAFAEMQRISKLKLEASRRLRNMPAADAEARRDGARGELQSLSHLAALGDLKAALELEKLAEANLESDDPRLVTDSRLVLIGFAIESLQNGAEDAPKRMVQLVHDLANSPASSEIPAMMVMGQARQTLTQFGHDAEAKAIRGTIIDLYADSTDPQIAKMAAQLAGSVQFDEIDRLLRLAIEGGSVDPTDWKAAAEALINESPDLQTVQYLAGAALQFEGLGHQELAEATYRELSDRFPDANSATGQEALIALDARKSRLDAIGQPFAPDLKAVDGSALSLADYRGKIVLMPLWATGFPESLQLIPHLQQLVDQDPDKLAIVGVNLDPTGAPVDEFVRHNQFTFPNLRAESSNTAEVANEVAAKLGMVSMPFLVVLDQEGRIASIDYTIGQLQKTLDRLQQ</sequence>
<accession>A0A5C6CUM0</accession>
<dbReference type="Pfam" id="PF13905">
    <property type="entry name" value="Thioredoxin_8"/>
    <property type="match status" value="1"/>
</dbReference>
<evidence type="ECO:0000256" key="3">
    <source>
        <dbReference type="ARBA" id="ARBA00023157"/>
    </source>
</evidence>
<dbReference type="InterPro" id="IPR050553">
    <property type="entry name" value="Thioredoxin_ResA/DsbE_sf"/>
</dbReference>
<dbReference type="GO" id="GO:0017004">
    <property type="term" value="P:cytochrome complex assembly"/>
    <property type="evidence" value="ECO:0007669"/>
    <property type="project" value="UniProtKB-KW"/>
</dbReference>
<dbReference type="EMBL" id="SJPT01000001">
    <property type="protein sequence ID" value="TWU26746.1"/>
    <property type="molecule type" value="Genomic_DNA"/>
</dbReference>
<dbReference type="RefSeq" id="WP_146593038.1">
    <property type="nucleotide sequence ID" value="NZ_SJPT01000001.1"/>
</dbReference>
<evidence type="ECO:0000256" key="2">
    <source>
        <dbReference type="ARBA" id="ARBA00022748"/>
    </source>
</evidence>
<evidence type="ECO:0000259" key="6">
    <source>
        <dbReference type="Pfam" id="PF13905"/>
    </source>
</evidence>
<evidence type="ECO:0000313" key="8">
    <source>
        <dbReference type="Proteomes" id="UP000316304"/>
    </source>
</evidence>
<dbReference type="InterPro" id="IPR036249">
    <property type="entry name" value="Thioredoxin-like_sf"/>
</dbReference>
<dbReference type="GO" id="GO:0030313">
    <property type="term" value="C:cell envelope"/>
    <property type="evidence" value="ECO:0007669"/>
    <property type="project" value="UniProtKB-SubCell"/>
</dbReference>
<protein>
    <submittedName>
        <fullName evidence="7">Thiol-disulfide oxidoreductase</fullName>
    </submittedName>
</protein>
<keyword evidence="4" id="KW-0676">Redox-active center</keyword>